<sequence length="294" mass="32865">MIIIVDALNKDRFGDLLDEMFKLRARVFGDRLGWEVEITNGREIDQFDRLDPAYVIGLDDEGHVVSCVRALQTTGPHMLSDVFQVLLDGEPPLRSATLWESTRFCVDTQRLCRDGNTMKAVSMATCELMIGSLEYARRSGISDIITVIDPVVNRVLKRSDNAPYDYVGSTKQMGKVPAMAALLDCTEERINRVRAFAGITHDVFANEDTVRDLLDARQLAFAAQLGESSEWMAAILSGSEEALPPVLPEDIQDYCRAQIETAQTEEEHAAALRLVAVLVRERVHPAMHRLVFQS</sequence>
<dbReference type="Pfam" id="PF00765">
    <property type="entry name" value="Autoind_synth"/>
    <property type="match status" value="1"/>
</dbReference>
<evidence type="ECO:0000256" key="6">
    <source>
        <dbReference type="ARBA" id="ARBA00048576"/>
    </source>
</evidence>
<proteinExistence type="inferred from homology"/>
<dbReference type="InterPro" id="IPR016181">
    <property type="entry name" value="Acyl_CoA_acyltransferase"/>
</dbReference>
<evidence type="ECO:0000256" key="3">
    <source>
        <dbReference type="ARBA" id="ARBA00022679"/>
    </source>
</evidence>
<dbReference type="InterPro" id="IPR001690">
    <property type="entry name" value="Autoind_synthase"/>
</dbReference>
<dbReference type="InterPro" id="IPR018311">
    <property type="entry name" value="Autoind_synth_CS"/>
</dbReference>
<keyword evidence="5 7" id="KW-0071">Autoinducer synthesis</keyword>
<keyword evidence="10" id="KW-1185">Reference proteome</keyword>
<keyword evidence="3 8" id="KW-0808">Transferase</keyword>
<dbReference type="PANTHER" id="PTHR39322:SF1">
    <property type="entry name" value="ISOVALERYL-HOMOSERINE LACTONE SYNTHASE"/>
    <property type="match status" value="1"/>
</dbReference>
<name>A0ABY2KR67_9RHOB</name>
<evidence type="ECO:0000256" key="5">
    <source>
        <dbReference type="ARBA" id="ARBA00022929"/>
    </source>
</evidence>
<keyword evidence="4 8" id="KW-0949">S-adenosyl-L-methionine</keyword>
<comment type="catalytic activity">
    <reaction evidence="6 8">
        <text>a fatty acyl-[ACP] + S-adenosyl-L-methionine = an N-acyl-L-homoserine lactone + S-methyl-5'-thioadenosine + holo-[ACP] + H(+)</text>
        <dbReference type="Rhea" id="RHEA:10096"/>
        <dbReference type="Rhea" id="RHEA-COMP:9685"/>
        <dbReference type="Rhea" id="RHEA-COMP:14125"/>
        <dbReference type="ChEBI" id="CHEBI:15378"/>
        <dbReference type="ChEBI" id="CHEBI:17509"/>
        <dbReference type="ChEBI" id="CHEBI:55474"/>
        <dbReference type="ChEBI" id="CHEBI:59789"/>
        <dbReference type="ChEBI" id="CHEBI:64479"/>
        <dbReference type="ChEBI" id="CHEBI:138651"/>
        <dbReference type="EC" id="2.3.1.184"/>
    </reaction>
</comment>
<evidence type="ECO:0000313" key="10">
    <source>
        <dbReference type="Proteomes" id="UP000297741"/>
    </source>
</evidence>
<dbReference type="EMBL" id="RPEM01000004">
    <property type="protein sequence ID" value="TGD43915.1"/>
    <property type="molecule type" value="Genomic_DNA"/>
</dbReference>
<evidence type="ECO:0000256" key="7">
    <source>
        <dbReference type="PROSITE-ProRule" id="PRU00533"/>
    </source>
</evidence>
<protein>
    <recommendedName>
        <fullName evidence="1 8">Acyl-homoserine-lactone synthase</fullName>
        <ecNumber evidence="1 8">2.3.1.184</ecNumber>
    </recommendedName>
    <alternativeName>
        <fullName evidence="8">Autoinducer synthesis protein</fullName>
    </alternativeName>
</protein>
<dbReference type="SUPFAM" id="SSF55729">
    <property type="entry name" value="Acyl-CoA N-acyltransferases (Nat)"/>
    <property type="match status" value="1"/>
</dbReference>
<organism evidence="9 10">
    <name type="scientific">Pseudotabrizicola sediminis</name>
    <dbReference type="NCBI Taxonomy" id="2486418"/>
    <lineage>
        <taxon>Bacteria</taxon>
        <taxon>Pseudomonadati</taxon>
        <taxon>Pseudomonadota</taxon>
        <taxon>Alphaproteobacteria</taxon>
        <taxon>Rhodobacterales</taxon>
        <taxon>Paracoccaceae</taxon>
        <taxon>Pseudotabrizicola</taxon>
    </lineage>
</organism>
<evidence type="ECO:0000256" key="4">
    <source>
        <dbReference type="ARBA" id="ARBA00022691"/>
    </source>
</evidence>
<dbReference type="RefSeq" id="WP_135430049.1">
    <property type="nucleotide sequence ID" value="NZ_RPEM01000004.1"/>
</dbReference>
<evidence type="ECO:0000313" key="9">
    <source>
        <dbReference type="EMBL" id="TGD43915.1"/>
    </source>
</evidence>
<evidence type="ECO:0000256" key="2">
    <source>
        <dbReference type="ARBA" id="ARBA00022654"/>
    </source>
</evidence>
<evidence type="ECO:0000256" key="1">
    <source>
        <dbReference type="ARBA" id="ARBA00012340"/>
    </source>
</evidence>
<dbReference type="PANTHER" id="PTHR39322">
    <property type="entry name" value="ACYL-HOMOSERINE-LACTONE SYNTHASE"/>
    <property type="match status" value="1"/>
</dbReference>
<comment type="similarity">
    <text evidence="7 8">Belongs to the autoinducer synthase family.</text>
</comment>
<gene>
    <name evidence="9" type="ORF">EEB11_08080</name>
</gene>
<dbReference type="PROSITE" id="PS51187">
    <property type="entry name" value="AUTOINDUCER_SYNTH_2"/>
    <property type="match status" value="1"/>
</dbReference>
<dbReference type="PRINTS" id="PR01549">
    <property type="entry name" value="AUTOINDCRSYN"/>
</dbReference>
<accession>A0ABY2KR67</accession>
<keyword evidence="2 7" id="KW-0673">Quorum sensing</keyword>
<comment type="caution">
    <text evidence="9">The sequence shown here is derived from an EMBL/GenBank/DDBJ whole genome shotgun (WGS) entry which is preliminary data.</text>
</comment>
<dbReference type="Proteomes" id="UP000297741">
    <property type="component" value="Unassembled WGS sequence"/>
</dbReference>
<dbReference type="EC" id="2.3.1.184" evidence="1 8"/>
<reference evidence="9 10" key="1">
    <citation type="submission" date="2018-11" db="EMBL/GenBank/DDBJ databases">
        <title>Tabrizicola sp. isolated from sediment of alpine lake.</title>
        <authorList>
            <person name="Liu Z."/>
        </authorList>
    </citation>
    <scope>NUCLEOTIDE SEQUENCE [LARGE SCALE GENOMIC DNA]</scope>
    <source>
        <strain evidence="9 10">DRYC-M-16</strain>
    </source>
</reference>
<dbReference type="PROSITE" id="PS00949">
    <property type="entry name" value="AUTOINDUCER_SYNTH_1"/>
    <property type="match status" value="1"/>
</dbReference>
<evidence type="ECO:0000256" key="8">
    <source>
        <dbReference type="RuleBase" id="RU361135"/>
    </source>
</evidence>
<dbReference type="Gene3D" id="3.40.630.30">
    <property type="match status" value="1"/>
</dbReference>